<name>A0A072PMY6_9EURO</name>
<dbReference type="PANTHER" id="PTHR45797:SF1">
    <property type="entry name" value="HELICASE ARIP4"/>
    <property type="match status" value="1"/>
</dbReference>
<dbReference type="GO" id="GO:0005634">
    <property type="term" value="C:nucleus"/>
    <property type="evidence" value="ECO:0007669"/>
    <property type="project" value="UniProtKB-SubCell"/>
</dbReference>
<evidence type="ECO:0000256" key="5">
    <source>
        <dbReference type="ARBA" id="ARBA00022806"/>
    </source>
</evidence>
<dbReference type="InterPro" id="IPR027417">
    <property type="entry name" value="P-loop_NTPase"/>
</dbReference>
<evidence type="ECO:0000313" key="14">
    <source>
        <dbReference type="Proteomes" id="UP000027920"/>
    </source>
</evidence>
<evidence type="ECO:0000259" key="10">
    <source>
        <dbReference type="PROSITE" id="PS50105"/>
    </source>
</evidence>
<feature type="region of interest" description="Disordered" evidence="9">
    <location>
        <begin position="144"/>
        <end position="166"/>
    </location>
</feature>
<dbReference type="Gene3D" id="3.40.50.10810">
    <property type="entry name" value="Tandem AAA-ATPase domain"/>
    <property type="match status" value="1"/>
</dbReference>
<dbReference type="InterPro" id="IPR038718">
    <property type="entry name" value="SNF2-like_sf"/>
</dbReference>
<accession>A0A072PMY6</accession>
<evidence type="ECO:0000313" key="13">
    <source>
        <dbReference type="EMBL" id="KEF61122.1"/>
    </source>
</evidence>
<dbReference type="GO" id="GO:0003677">
    <property type="term" value="F:DNA binding"/>
    <property type="evidence" value="ECO:0007669"/>
    <property type="project" value="UniProtKB-KW"/>
</dbReference>
<keyword evidence="14" id="KW-1185">Reference proteome</keyword>
<dbReference type="Pfam" id="PF24580">
    <property type="entry name" value="DUF7607"/>
    <property type="match status" value="1"/>
</dbReference>
<evidence type="ECO:0000256" key="2">
    <source>
        <dbReference type="ARBA" id="ARBA00007025"/>
    </source>
</evidence>
<evidence type="ECO:0000256" key="4">
    <source>
        <dbReference type="ARBA" id="ARBA00022801"/>
    </source>
</evidence>
<feature type="region of interest" description="Disordered" evidence="9">
    <location>
        <begin position="1453"/>
        <end position="1482"/>
    </location>
</feature>
<dbReference type="CDD" id="cd18007">
    <property type="entry name" value="DEXHc_ATRX-like"/>
    <property type="match status" value="1"/>
</dbReference>
<evidence type="ECO:0000259" key="12">
    <source>
        <dbReference type="PROSITE" id="PS51194"/>
    </source>
</evidence>
<evidence type="ECO:0000256" key="6">
    <source>
        <dbReference type="ARBA" id="ARBA00022840"/>
    </source>
</evidence>
<feature type="domain" description="SAM" evidence="10">
    <location>
        <begin position="12"/>
        <end position="91"/>
    </location>
</feature>
<dbReference type="EMBL" id="AMGV01000002">
    <property type="protein sequence ID" value="KEF61122.1"/>
    <property type="molecule type" value="Genomic_DNA"/>
</dbReference>
<dbReference type="InterPro" id="IPR049730">
    <property type="entry name" value="SNF2/RAD54-like_C"/>
</dbReference>
<dbReference type="Gene3D" id="3.40.50.300">
    <property type="entry name" value="P-loop containing nucleotide triphosphate hydrolases"/>
    <property type="match status" value="1"/>
</dbReference>
<dbReference type="PANTHER" id="PTHR45797">
    <property type="entry name" value="RAD54-LIKE"/>
    <property type="match status" value="1"/>
</dbReference>
<feature type="region of interest" description="Disordered" evidence="9">
    <location>
        <begin position="1020"/>
        <end position="1062"/>
    </location>
</feature>
<evidence type="ECO:0008006" key="15">
    <source>
        <dbReference type="Google" id="ProtNLM"/>
    </source>
</evidence>
<dbReference type="InterPro" id="IPR056026">
    <property type="entry name" value="DUF7607"/>
</dbReference>
<feature type="compositionally biased region" description="Low complexity" evidence="9">
    <location>
        <begin position="751"/>
        <end position="762"/>
    </location>
</feature>
<dbReference type="Pfam" id="PF00176">
    <property type="entry name" value="SNF2-rel_dom"/>
    <property type="match status" value="1"/>
</dbReference>
<dbReference type="SUPFAM" id="SSF52540">
    <property type="entry name" value="P-loop containing nucleoside triphosphate hydrolases"/>
    <property type="match status" value="2"/>
</dbReference>
<dbReference type="GeneID" id="25277628"/>
<dbReference type="SMART" id="SM00490">
    <property type="entry name" value="HELICc"/>
    <property type="match status" value="1"/>
</dbReference>
<protein>
    <recommendedName>
        <fullName evidence="15">Adenosinetriphosphatase</fullName>
    </recommendedName>
</protein>
<dbReference type="InterPro" id="IPR044574">
    <property type="entry name" value="ARIP4-like"/>
</dbReference>
<comment type="caution">
    <text evidence="13">The sequence shown here is derived from an EMBL/GenBank/DDBJ whole genome shotgun (WGS) entry which is preliminary data.</text>
</comment>
<feature type="compositionally biased region" description="Acidic residues" evidence="9">
    <location>
        <begin position="694"/>
        <end position="703"/>
    </location>
</feature>
<dbReference type="OrthoDB" id="2020972at2759"/>
<feature type="region of interest" description="Disordered" evidence="9">
    <location>
        <begin position="589"/>
        <end position="623"/>
    </location>
</feature>
<feature type="compositionally biased region" description="Low complexity" evidence="9">
    <location>
        <begin position="814"/>
        <end position="825"/>
    </location>
</feature>
<evidence type="ECO:0000259" key="11">
    <source>
        <dbReference type="PROSITE" id="PS51192"/>
    </source>
</evidence>
<keyword evidence="3" id="KW-0547">Nucleotide-binding</keyword>
<dbReference type="VEuPathDB" id="FungiDB:A1O9_02687"/>
<dbReference type="Proteomes" id="UP000027920">
    <property type="component" value="Unassembled WGS sequence"/>
</dbReference>
<organism evidence="13 14">
    <name type="scientific">Exophiala aquamarina CBS 119918</name>
    <dbReference type="NCBI Taxonomy" id="1182545"/>
    <lineage>
        <taxon>Eukaryota</taxon>
        <taxon>Fungi</taxon>
        <taxon>Dikarya</taxon>
        <taxon>Ascomycota</taxon>
        <taxon>Pezizomycotina</taxon>
        <taxon>Eurotiomycetes</taxon>
        <taxon>Chaetothyriomycetidae</taxon>
        <taxon>Chaetothyriales</taxon>
        <taxon>Herpotrichiellaceae</taxon>
        <taxon>Exophiala</taxon>
    </lineage>
</organism>
<feature type="domain" description="Helicase ATP-binding" evidence="11">
    <location>
        <begin position="1116"/>
        <end position="1311"/>
    </location>
</feature>
<keyword evidence="4" id="KW-0378">Hydrolase</keyword>
<dbReference type="Gene3D" id="1.10.150.50">
    <property type="entry name" value="Transcription Factor, Ets-1"/>
    <property type="match status" value="1"/>
</dbReference>
<dbReference type="HOGENOM" id="CLU_001161_1_0_1"/>
<dbReference type="PROSITE" id="PS50105">
    <property type="entry name" value="SAM_DOMAIN"/>
    <property type="match status" value="1"/>
</dbReference>
<dbReference type="PROSITE" id="PS51194">
    <property type="entry name" value="HELICASE_CTER"/>
    <property type="match status" value="1"/>
</dbReference>
<keyword evidence="6" id="KW-0067">ATP-binding</keyword>
<proteinExistence type="inferred from homology"/>
<reference evidence="13 14" key="1">
    <citation type="submission" date="2013-03" db="EMBL/GenBank/DDBJ databases">
        <title>The Genome Sequence of Exophiala aquamarina CBS 119918.</title>
        <authorList>
            <consortium name="The Broad Institute Genomics Platform"/>
            <person name="Cuomo C."/>
            <person name="de Hoog S."/>
            <person name="Gorbushina A."/>
            <person name="Walker B."/>
            <person name="Young S.K."/>
            <person name="Zeng Q."/>
            <person name="Gargeya S."/>
            <person name="Fitzgerald M."/>
            <person name="Haas B."/>
            <person name="Abouelleil A."/>
            <person name="Allen A.W."/>
            <person name="Alvarado L."/>
            <person name="Arachchi H.M."/>
            <person name="Berlin A.M."/>
            <person name="Chapman S.B."/>
            <person name="Gainer-Dewar J."/>
            <person name="Goldberg J."/>
            <person name="Griggs A."/>
            <person name="Gujja S."/>
            <person name="Hansen M."/>
            <person name="Howarth C."/>
            <person name="Imamovic A."/>
            <person name="Ireland A."/>
            <person name="Larimer J."/>
            <person name="McCowan C."/>
            <person name="Murphy C."/>
            <person name="Pearson M."/>
            <person name="Poon T.W."/>
            <person name="Priest M."/>
            <person name="Roberts A."/>
            <person name="Saif S."/>
            <person name="Shea T."/>
            <person name="Sisk P."/>
            <person name="Sykes S."/>
            <person name="Wortman J."/>
            <person name="Nusbaum C."/>
            <person name="Birren B."/>
        </authorList>
    </citation>
    <scope>NUCLEOTIDE SEQUENCE [LARGE SCALE GENOMIC DNA]</scope>
    <source>
        <strain evidence="13 14">CBS 119918</strain>
    </source>
</reference>
<feature type="domain" description="Helicase C-terminal" evidence="12">
    <location>
        <begin position="1524"/>
        <end position="1672"/>
    </location>
</feature>
<feature type="compositionally biased region" description="Basic and acidic residues" evidence="9">
    <location>
        <begin position="1048"/>
        <end position="1062"/>
    </location>
</feature>
<sequence>MESAPDDDPQTWSIDQVIHELCHNLNPRWSTSAASQLIPDRESLEDTFRQNHVDGDTLLALDMATLKGDLGISSFGQKRAIIRAIEYLRLHSQHYQLSAFTADSIARLQSPSCSTQIPHPRLSFAPQSPVMPGLGTAHALDARSTYSPATSSGGGQTQTSRLQQQALPQADHPFLKPQSLAHQPTSLTNRTAAEIDPHPTPADSTLGTLDFLQANVDAELSLNNSATNDSTASIALVKDDPPTHAKPKRKIAPTLFSQAEAPTDKHSYLSNEPRLPQDTFYHCLSTDWGDHLCRLPDDDAANFYLENQNHPSGRRQIIAAQMKHYLQQPVERLPRSGWLWRIPYGSNHRKSHHKKTTRKSSEQFFTLFPGNGSRPVVCALADFPELKDTVQRKSLHETHTSIALSSDMIVAEAPPKTAESRNEVETSGLEEFAYLLGKYPVTEEEEALPLYGDSGDEGELDEATWKEYEEERVEKQNLSLHMTASEVESTINETLEDYRREWSQTRLPKAQIKAYRLWMISAKQKSRKGALEHSQFWKDHSTNQLRKLKEALLKDVWHKPADVKHQCQSMELTVFSIEDHTYFVQALLSDDPPQRPTRAECLSKPTKRQQPLEDGEELIESDSDVNSDLQDFLDSSSDAGSIHHEPDLDDWSPIIPKKEIISPAVKDKNISEAAQNAVAPNLATTLTADLNDNDADIETDSDDAIVTPNSRRKASPGRIISPRKLTGKQQATPKKKFALPPSPGRRMQLANSDSDSDLNLLSRVPKSKYRQKGDSRISAIDLTMSSPPSAEKKGKETSSEFDVHTPELNPDLNSSPSRKTSRQSSIHSRTSLGYNSVDSSLPPWGDFQGIRNTAWARIERLCDGRRALAKAVYDLKLSTATSLSRLIAPIFHDNPKHDGRELIILGLTGLGRDEDSAIGASLELDHHTLTLALLYMIYCDGQNFLDKVGPSDGHIQNAYKELDAGHRMFFDLLKRLLRIALGKLLEQETATHNEKKRKKQSLSPRLLIDDTDLQMSDGFSTDLAEQVPPPSSKRRRKRIVVQSQEAKSQQKSDQQRIEEQEKRRKVMEQRFAQIETSGNVVSPVNFTEPYVYLDPHIASRVKPHQLKGIQFMWREIIEDPKHQGCILAHTMGLGKTMQVISLLVTIAQCIQSHDPNMTEHIPVPCRNKKTLILCPASLLDNWYDELAMWCPNRNLLGSIHKLDVADDQTVRTWGNSGGILLISYDRFRSMVNKSAQETSDQSNSFKSLEKILLEEPSIVVADEAHMMKNPKSAINQVTKRFKTRSRIALTGSPLNNHLEEYHAMVDWIAPEYLGNITQFRAKYSDPINQGLYAESTAFERRRALKKLHVLKRDLDPKINRADISAVEQDMPSKTDYFITIAVTELQKEAYNTFVRYMSEAVLPGKGFRARLWAWIAILQLLCNHPSCCYDKLRECQRNLLKNPAQVADKMVADKELQSDKSSPETEPQSDKNSPKEDPPDDVVIDIQGSMKEAMEKVLEVFAPITAARELNNADLSYRMSLVRDIVKGAVAIGDKTLIFSHSISTLTYLEKMLREMGCGYIRLDGNTKPSNRQAMTKSFNKDTSYQVFLISTKAGGLGMNLQGANRVIILDFSYNPSWEEQAIGRAYRLGQTRPVFVYRFRAGSTFEEVMFNQAVFKQQVFQRVVDHKNPARHASKDASEWLFPVKETEQKEFDECIGKDPSVLDTIIKRVDYIRNIELTETFQREDDEKLNEEDVKEAEAEFLMERLFRENPEAYYAKQQEEARQQQALRAGNTFRSQYPSRFPGPPVHSPHFQNIQTPASIHGYTRSGPAFGIPSSELSPIPVSRSDMHVSAAPWSEEIARQNKRQTLERTTDDHIQRLEPFAPVSGEGAGS</sequence>
<dbReference type="Pfam" id="PF07647">
    <property type="entry name" value="SAM_2"/>
    <property type="match status" value="1"/>
</dbReference>
<keyword evidence="7" id="KW-0238">DNA-binding</keyword>
<keyword evidence="5" id="KW-0347">Helicase</keyword>
<evidence type="ECO:0000256" key="1">
    <source>
        <dbReference type="ARBA" id="ARBA00004123"/>
    </source>
</evidence>
<dbReference type="InterPro" id="IPR013761">
    <property type="entry name" value="SAM/pointed_sf"/>
</dbReference>
<feature type="compositionally biased region" description="Basic and acidic residues" evidence="9">
    <location>
        <begin position="1840"/>
        <end position="1860"/>
    </location>
</feature>
<dbReference type="InterPro" id="IPR014001">
    <property type="entry name" value="Helicase_ATP-bd"/>
</dbReference>
<dbReference type="Pfam" id="PF00271">
    <property type="entry name" value="Helicase_C"/>
    <property type="match status" value="1"/>
</dbReference>
<dbReference type="InterPro" id="IPR000330">
    <property type="entry name" value="SNF2_N"/>
</dbReference>
<feature type="compositionally biased region" description="Basic and acidic residues" evidence="9">
    <location>
        <begin position="1453"/>
        <end position="1477"/>
    </location>
</feature>
<dbReference type="InterPro" id="IPR001660">
    <property type="entry name" value="SAM"/>
</dbReference>
<dbReference type="GO" id="GO:0016887">
    <property type="term" value="F:ATP hydrolysis activity"/>
    <property type="evidence" value="ECO:0007669"/>
    <property type="project" value="InterPro"/>
</dbReference>
<gene>
    <name evidence="13" type="ORF">A1O9_02687</name>
</gene>
<dbReference type="SMART" id="SM00487">
    <property type="entry name" value="DEXDc"/>
    <property type="match status" value="1"/>
</dbReference>
<feature type="region of interest" description="Disordered" evidence="9">
    <location>
        <begin position="1836"/>
        <end position="1874"/>
    </location>
</feature>
<evidence type="ECO:0000256" key="8">
    <source>
        <dbReference type="ARBA" id="ARBA00023242"/>
    </source>
</evidence>
<keyword evidence="8" id="KW-0539">Nucleus</keyword>
<dbReference type="GO" id="GO:0004386">
    <property type="term" value="F:helicase activity"/>
    <property type="evidence" value="ECO:0007669"/>
    <property type="project" value="UniProtKB-KW"/>
</dbReference>
<evidence type="ECO:0000256" key="7">
    <source>
        <dbReference type="ARBA" id="ARBA00023125"/>
    </source>
</evidence>
<dbReference type="InterPro" id="IPR001650">
    <property type="entry name" value="Helicase_C-like"/>
</dbReference>
<evidence type="ECO:0000256" key="3">
    <source>
        <dbReference type="ARBA" id="ARBA00022741"/>
    </source>
</evidence>
<dbReference type="PROSITE" id="PS51192">
    <property type="entry name" value="HELICASE_ATP_BIND_1"/>
    <property type="match status" value="1"/>
</dbReference>
<dbReference type="STRING" id="1182545.A0A072PMY6"/>
<feature type="compositionally biased region" description="Acidic residues" evidence="9">
    <location>
        <begin position="613"/>
        <end position="623"/>
    </location>
</feature>
<evidence type="ECO:0000256" key="9">
    <source>
        <dbReference type="SAM" id="MobiDB-lite"/>
    </source>
</evidence>
<comment type="similarity">
    <text evidence="2">Belongs to the SNF2/RAD54 helicase family.</text>
</comment>
<feature type="compositionally biased region" description="Basic and acidic residues" evidence="9">
    <location>
        <begin position="790"/>
        <end position="805"/>
    </location>
</feature>
<dbReference type="RefSeq" id="XP_013263712.1">
    <property type="nucleotide sequence ID" value="XM_013408258.1"/>
</dbReference>
<dbReference type="SUPFAM" id="SSF47769">
    <property type="entry name" value="SAM/Pointed domain"/>
    <property type="match status" value="1"/>
</dbReference>
<dbReference type="GO" id="GO:0005524">
    <property type="term" value="F:ATP binding"/>
    <property type="evidence" value="ECO:0007669"/>
    <property type="project" value="UniProtKB-KW"/>
</dbReference>
<comment type="subcellular location">
    <subcellularLocation>
        <location evidence="1">Nucleus</location>
    </subcellularLocation>
</comment>
<dbReference type="CDD" id="cd18793">
    <property type="entry name" value="SF2_C_SNF"/>
    <property type="match status" value="1"/>
</dbReference>
<feature type="region of interest" description="Disordered" evidence="9">
    <location>
        <begin position="694"/>
        <end position="832"/>
    </location>
</feature>